<dbReference type="GO" id="GO:0006227">
    <property type="term" value="P:dUDP biosynthetic process"/>
    <property type="evidence" value="ECO:0007669"/>
    <property type="project" value="TreeGrafter"/>
</dbReference>
<gene>
    <name evidence="12" type="primary">tmk</name>
    <name evidence="14" type="ORF">A9306_09450</name>
</gene>
<dbReference type="PANTHER" id="PTHR10344:SF4">
    <property type="entry name" value="UMP-CMP KINASE 2, MITOCHONDRIAL"/>
    <property type="match status" value="1"/>
</dbReference>
<dbReference type="Pfam" id="PF02223">
    <property type="entry name" value="Thymidylate_kin"/>
    <property type="match status" value="1"/>
</dbReference>
<keyword evidence="8 12" id="KW-0067">ATP-binding</keyword>
<dbReference type="RefSeq" id="WP_067337775.1">
    <property type="nucleotide sequence ID" value="NZ_LZNA01000047.1"/>
</dbReference>
<evidence type="ECO:0000259" key="13">
    <source>
        <dbReference type="Pfam" id="PF02223"/>
    </source>
</evidence>
<dbReference type="EC" id="2.7.4.9" evidence="2 12"/>
<evidence type="ECO:0000313" key="14">
    <source>
        <dbReference type="EMBL" id="OBX78363.1"/>
    </source>
</evidence>
<dbReference type="SUPFAM" id="SSF52540">
    <property type="entry name" value="P-loop containing nucleoside triphosphate hydrolases"/>
    <property type="match status" value="1"/>
</dbReference>
<evidence type="ECO:0000313" key="15">
    <source>
        <dbReference type="Proteomes" id="UP000092616"/>
    </source>
</evidence>
<evidence type="ECO:0000256" key="4">
    <source>
        <dbReference type="ARBA" id="ARBA00022679"/>
    </source>
</evidence>
<proteinExistence type="inferred from homology"/>
<comment type="function">
    <text evidence="11 12">Phosphorylation of dTMP to form dTDP in both de novo and salvage pathways of dTTP synthesis.</text>
</comment>
<dbReference type="InterPro" id="IPR018095">
    <property type="entry name" value="Thymidylate_kin_CS"/>
</dbReference>
<evidence type="ECO:0000256" key="10">
    <source>
        <dbReference type="ARBA" id="ARBA00048743"/>
    </source>
</evidence>
<dbReference type="AlphaFoldDB" id="A0A1B8QCD0"/>
<dbReference type="PANTHER" id="PTHR10344">
    <property type="entry name" value="THYMIDYLATE KINASE"/>
    <property type="match status" value="1"/>
</dbReference>
<dbReference type="InterPro" id="IPR027417">
    <property type="entry name" value="P-loop_NTPase"/>
</dbReference>
<comment type="catalytic activity">
    <reaction evidence="10 12">
        <text>dTMP + ATP = dTDP + ADP</text>
        <dbReference type="Rhea" id="RHEA:13517"/>
        <dbReference type="ChEBI" id="CHEBI:30616"/>
        <dbReference type="ChEBI" id="CHEBI:58369"/>
        <dbReference type="ChEBI" id="CHEBI:63528"/>
        <dbReference type="ChEBI" id="CHEBI:456216"/>
        <dbReference type="EC" id="2.7.4.9"/>
    </reaction>
</comment>
<evidence type="ECO:0000256" key="12">
    <source>
        <dbReference type="HAMAP-Rule" id="MF_00165"/>
    </source>
</evidence>
<dbReference type="GO" id="GO:0005829">
    <property type="term" value="C:cytosol"/>
    <property type="evidence" value="ECO:0007669"/>
    <property type="project" value="TreeGrafter"/>
</dbReference>
<dbReference type="EMBL" id="LZNA01000047">
    <property type="protein sequence ID" value="OBX78363.1"/>
    <property type="molecule type" value="Genomic_DNA"/>
</dbReference>
<dbReference type="InterPro" id="IPR018094">
    <property type="entry name" value="Thymidylate_kinase"/>
</dbReference>
<dbReference type="GO" id="GO:0004798">
    <property type="term" value="F:dTMP kinase activity"/>
    <property type="evidence" value="ECO:0007669"/>
    <property type="project" value="UniProtKB-UniRule"/>
</dbReference>
<dbReference type="GO" id="GO:0005524">
    <property type="term" value="F:ATP binding"/>
    <property type="evidence" value="ECO:0007669"/>
    <property type="project" value="UniProtKB-UniRule"/>
</dbReference>
<dbReference type="GO" id="GO:0006235">
    <property type="term" value="P:dTTP biosynthetic process"/>
    <property type="evidence" value="ECO:0007669"/>
    <property type="project" value="UniProtKB-UniRule"/>
</dbReference>
<keyword evidence="4 12" id="KW-0808">Transferase</keyword>
<comment type="caution">
    <text evidence="14">The sequence shown here is derived from an EMBL/GenBank/DDBJ whole genome shotgun (WGS) entry which is preliminary data.</text>
</comment>
<sequence>MTARFISFEGTEGVGKTTLLNALAKHLRAQGINVLTTREPGGSVFAERLRALLLDPTTHLADDSELLLMFAARADHLAQTILPALAAGTWVLCDRFVDSSVAYQGFGRKHGDADTLAKIHSLTEQFVSRLPDCTIWLDLPVAQGMARAKRRADLDMAMLDRFEQQQLAFFERVYQGFAYCQTHAPKRIQRIDATGDTEAVLATVIAALS</sequence>
<reference evidence="14 15" key="1">
    <citation type="submission" date="2016-06" db="EMBL/GenBank/DDBJ databases">
        <title>Draft genome of Moraxella atlantae CCUG 59586.</title>
        <authorList>
            <person name="Salva-Serra F."/>
            <person name="Engstrom-Jakobsson H."/>
            <person name="Thorell K."/>
            <person name="Gonzales-Siles L."/>
            <person name="Karlsson R."/>
            <person name="Boulund F."/>
            <person name="Engstrand L."/>
            <person name="Kristiansson E."/>
            <person name="Moore E."/>
        </authorList>
    </citation>
    <scope>NUCLEOTIDE SEQUENCE [LARGE SCALE GENOMIC DNA]</scope>
    <source>
        <strain evidence="14 15">CCUG 59586</strain>
    </source>
</reference>
<evidence type="ECO:0000256" key="1">
    <source>
        <dbReference type="ARBA" id="ARBA00009776"/>
    </source>
</evidence>
<dbReference type="PROSITE" id="PS01331">
    <property type="entry name" value="THYMIDYLATE_KINASE"/>
    <property type="match status" value="1"/>
</dbReference>
<organism evidence="14 15">
    <name type="scientific">Faucicola atlantae</name>
    <dbReference type="NCBI Taxonomy" id="34059"/>
    <lineage>
        <taxon>Bacteria</taxon>
        <taxon>Pseudomonadati</taxon>
        <taxon>Pseudomonadota</taxon>
        <taxon>Gammaproteobacteria</taxon>
        <taxon>Moraxellales</taxon>
        <taxon>Moraxellaceae</taxon>
        <taxon>Faucicola</taxon>
    </lineage>
</organism>
<feature type="binding site" evidence="12">
    <location>
        <begin position="10"/>
        <end position="17"/>
    </location>
    <ligand>
        <name>ATP</name>
        <dbReference type="ChEBI" id="CHEBI:30616"/>
    </ligand>
</feature>
<dbReference type="InterPro" id="IPR039430">
    <property type="entry name" value="Thymidylate_kin-like_dom"/>
</dbReference>
<evidence type="ECO:0000256" key="2">
    <source>
        <dbReference type="ARBA" id="ARBA00012980"/>
    </source>
</evidence>
<dbReference type="NCBIfam" id="TIGR00041">
    <property type="entry name" value="DTMP_kinase"/>
    <property type="match status" value="1"/>
</dbReference>
<keyword evidence="7 12" id="KW-0418">Kinase</keyword>
<evidence type="ECO:0000256" key="5">
    <source>
        <dbReference type="ARBA" id="ARBA00022727"/>
    </source>
</evidence>
<dbReference type="FunFam" id="3.40.50.300:FF:000225">
    <property type="entry name" value="Thymidylate kinase"/>
    <property type="match status" value="1"/>
</dbReference>
<evidence type="ECO:0000256" key="8">
    <source>
        <dbReference type="ARBA" id="ARBA00022840"/>
    </source>
</evidence>
<keyword evidence="5 12" id="KW-0545">Nucleotide biosynthesis</keyword>
<accession>A0A1B8QCD0</accession>
<protein>
    <recommendedName>
        <fullName evidence="3 12">Thymidylate kinase</fullName>
        <ecNumber evidence="2 12">2.7.4.9</ecNumber>
    </recommendedName>
    <alternativeName>
        <fullName evidence="9 12">dTMP kinase</fullName>
    </alternativeName>
</protein>
<keyword evidence="6 12" id="KW-0547">Nucleotide-binding</keyword>
<dbReference type="GO" id="GO:0006233">
    <property type="term" value="P:dTDP biosynthetic process"/>
    <property type="evidence" value="ECO:0007669"/>
    <property type="project" value="InterPro"/>
</dbReference>
<dbReference type="CDD" id="cd01672">
    <property type="entry name" value="TMPK"/>
    <property type="match status" value="1"/>
</dbReference>
<evidence type="ECO:0000256" key="3">
    <source>
        <dbReference type="ARBA" id="ARBA00017144"/>
    </source>
</evidence>
<feature type="domain" description="Thymidylate kinase-like" evidence="13">
    <location>
        <begin position="8"/>
        <end position="201"/>
    </location>
</feature>
<keyword evidence="15" id="KW-1185">Reference proteome</keyword>
<evidence type="ECO:0000256" key="6">
    <source>
        <dbReference type="ARBA" id="ARBA00022741"/>
    </source>
</evidence>
<evidence type="ECO:0000256" key="11">
    <source>
        <dbReference type="ARBA" id="ARBA00057735"/>
    </source>
</evidence>
<evidence type="ECO:0000256" key="7">
    <source>
        <dbReference type="ARBA" id="ARBA00022777"/>
    </source>
</evidence>
<dbReference type="HAMAP" id="MF_00165">
    <property type="entry name" value="Thymidylate_kinase"/>
    <property type="match status" value="1"/>
</dbReference>
<comment type="similarity">
    <text evidence="1 12">Belongs to the thymidylate kinase family.</text>
</comment>
<dbReference type="Gene3D" id="3.40.50.300">
    <property type="entry name" value="P-loop containing nucleotide triphosphate hydrolases"/>
    <property type="match status" value="1"/>
</dbReference>
<evidence type="ECO:0000256" key="9">
    <source>
        <dbReference type="ARBA" id="ARBA00029962"/>
    </source>
</evidence>
<name>A0A1B8QCD0_9GAMM</name>
<dbReference type="Proteomes" id="UP000092616">
    <property type="component" value="Unassembled WGS sequence"/>
</dbReference>